<reference evidence="1" key="1">
    <citation type="submission" date="2016-04" db="EMBL/GenBank/DDBJ databases">
        <authorList>
            <person name="Evans L.H."/>
            <person name="Alamgir A."/>
            <person name="Owens N."/>
            <person name="Weber N.D."/>
            <person name="Virtaneva K."/>
            <person name="Barbian K."/>
            <person name="Babar A."/>
            <person name="Rosenke K."/>
        </authorList>
    </citation>
    <scope>NUCLEOTIDE SEQUENCE</scope>
    <source>
        <strain evidence="1">Nono1</strain>
    </source>
</reference>
<accession>A0A1M4EML8</accession>
<gene>
    <name evidence="1" type="ORF">BN4615_P9606</name>
</gene>
<evidence type="ECO:0000313" key="1">
    <source>
        <dbReference type="EMBL" id="SBP00090.1"/>
    </source>
</evidence>
<dbReference type="AlphaFoldDB" id="A0A1M4EML8"/>
<organism evidence="1">
    <name type="scientific">Nonomuraea gerenzanensis</name>
    <dbReference type="NCBI Taxonomy" id="93944"/>
    <lineage>
        <taxon>Bacteria</taxon>
        <taxon>Bacillati</taxon>
        <taxon>Actinomycetota</taxon>
        <taxon>Actinomycetes</taxon>
        <taxon>Streptosporangiales</taxon>
        <taxon>Streptosporangiaceae</taxon>
        <taxon>Nonomuraea</taxon>
    </lineage>
</organism>
<dbReference type="RefSeq" id="WP_225268711.1">
    <property type="nucleotide sequence ID" value="NZ_CP084058.1"/>
</dbReference>
<name>A0A1M4EML8_9ACTN</name>
<sequence>MPDLLAGTVVLALDRPVSQYATDDTLQSNINTSGGYVEPTNQCRVTFTAPTSGRVKIVVGGGFRDETNNNQGFLGVEIRETNVSGAVVAAASAYVRGIISMPEASDYYYHSRITIMQGLRPGQVYFARIMMKTETAGSASVDLRQKNLAIIPVP</sequence>
<proteinExistence type="predicted"/>
<protein>
    <submittedName>
        <fullName evidence="1">Uncharacterized protein</fullName>
    </submittedName>
</protein>
<dbReference type="EMBL" id="LT559118">
    <property type="protein sequence ID" value="SBP00090.1"/>
    <property type="molecule type" value="Genomic_DNA"/>
</dbReference>